<evidence type="ECO:0000313" key="2">
    <source>
        <dbReference type="Proteomes" id="UP001217417"/>
    </source>
</evidence>
<evidence type="ECO:0000313" key="1">
    <source>
        <dbReference type="EMBL" id="KAJ8104346.1"/>
    </source>
</evidence>
<dbReference type="RefSeq" id="XP_056047796.1">
    <property type="nucleotide sequence ID" value="XM_056184758.1"/>
</dbReference>
<dbReference type="Proteomes" id="UP001217417">
    <property type="component" value="Unassembled WGS sequence"/>
</dbReference>
<dbReference type="GeneID" id="80879924"/>
<reference evidence="1" key="1">
    <citation type="submission" date="2023-03" db="EMBL/GenBank/DDBJ databases">
        <title>Near-Complete genome sequence of Lipomyces tetrasporous NRRL Y-64009, an oleaginous yeast capable of growing on lignocellulosic hydrolysates.</title>
        <authorList>
            <consortium name="Lawrence Berkeley National Laboratory"/>
            <person name="Jagtap S.S."/>
            <person name="Liu J.-J."/>
            <person name="Walukiewicz H.E."/>
            <person name="Pangilinan J."/>
            <person name="Lipzen A."/>
            <person name="Ahrendt S."/>
            <person name="Koriabine M."/>
            <person name="Cobaugh K."/>
            <person name="Salamov A."/>
            <person name="Yoshinaga Y."/>
            <person name="Ng V."/>
            <person name="Daum C."/>
            <person name="Grigoriev I.V."/>
            <person name="Slininger P.J."/>
            <person name="Dien B.S."/>
            <person name="Jin Y.-S."/>
            <person name="Rao C.V."/>
        </authorList>
    </citation>
    <scope>NUCLEOTIDE SEQUENCE</scope>
    <source>
        <strain evidence="1">NRRL Y-64009</strain>
    </source>
</reference>
<comment type="caution">
    <text evidence="1">The sequence shown here is derived from an EMBL/GenBank/DDBJ whole genome shotgun (WGS) entry which is preliminary data.</text>
</comment>
<keyword evidence="2" id="KW-1185">Reference proteome</keyword>
<accession>A0AAD7R0H0</accession>
<name>A0AAD7R0H0_9ASCO</name>
<proteinExistence type="predicted"/>
<dbReference type="EMBL" id="JARPMG010000001">
    <property type="protein sequence ID" value="KAJ8104346.1"/>
    <property type="molecule type" value="Genomic_DNA"/>
</dbReference>
<dbReference type="AlphaFoldDB" id="A0AAD7R0H0"/>
<sequence>MCPICSCSLVGRNSLRRHVAKCSERYAVDSDVNSSLDMPDDGGADQEMSTTNENMTFDELGLQVDEQWRFALATTAAISSILPRSFRTLQMSTSCISRTLAR</sequence>
<gene>
    <name evidence="1" type="ORF">POJ06DRAFT_18356</name>
</gene>
<organism evidence="1 2">
    <name type="scientific">Lipomyces tetrasporus</name>
    <dbReference type="NCBI Taxonomy" id="54092"/>
    <lineage>
        <taxon>Eukaryota</taxon>
        <taxon>Fungi</taxon>
        <taxon>Dikarya</taxon>
        <taxon>Ascomycota</taxon>
        <taxon>Saccharomycotina</taxon>
        <taxon>Lipomycetes</taxon>
        <taxon>Lipomycetales</taxon>
        <taxon>Lipomycetaceae</taxon>
        <taxon>Lipomyces</taxon>
    </lineage>
</organism>
<protein>
    <submittedName>
        <fullName evidence="1">Uncharacterized protein</fullName>
    </submittedName>
</protein>